<dbReference type="InterPro" id="IPR033138">
    <property type="entry name" value="Cu_oxidase_CS"/>
</dbReference>
<accession>A0A1U9Z866</accession>
<dbReference type="InterPro" id="IPR011706">
    <property type="entry name" value="Cu-oxidase_C"/>
</dbReference>
<dbReference type="SUPFAM" id="SSF49503">
    <property type="entry name" value="Cupredoxins"/>
    <property type="match status" value="3"/>
</dbReference>
<dbReference type="InterPro" id="IPR045087">
    <property type="entry name" value="Cu-oxidase_fam"/>
</dbReference>
<dbReference type="Pfam" id="PF00394">
    <property type="entry name" value="Cu-oxidase"/>
    <property type="match status" value="1"/>
</dbReference>
<dbReference type="GO" id="GO:0030288">
    <property type="term" value="C:outer membrane-bounded periplasmic space"/>
    <property type="evidence" value="ECO:0007669"/>
    <property type="project" value="TreeGrafter"/>
</dbReference>
<keyword evidence="7" id="KW-0614">Plasmid</keyword>
<dbReference type="Gene3D" id="2.60.40.420">
    <property type="entry name" value="Cupredoxins - blue copper proteins"/>
    <property type="match status" value="3"/>
</dbReference>
<evidence type="ECO:0000259" key="5">
    <source>
        <dbReference type="Pfam" id="PF07731"/>
    </source>
</evidence>
<sequence precursor="true">MYRRQFMQRLALGAAAFGPGLPIAWASPARAQQTPIDLQITNRTIEVNGQPASVFGLTGPGGKPGLTLEGERPFDVRLANNSNEATLVHWHGLTPPWEMDGVPDNPAPMIAPGEERRYTFPLAAGGTHWMHAHTLQEQSLLAAPLIILSEEDRKVDVQDVVILLHDFSFRSPEELLADLTKGGSGHGGMTGGQAMMMQGQNMSGMAMPGMAMPGTAMSGMAMPGMQMDLNDIDYDAYLANDRTLDDPEVFAVDKGGRVRLRVINGAAATNFTIDAGTLPGRLVAVDGQPVQPVSGARFGISMGQRLDIMLDVPAEGGAFPVLALREGARERTGIILATRGATVTRVSGFGAQDGPVLDLTLESRLRGLSASETGSTTRSNDLVLSGSMSGYDWRIGGADRLRARRGDRIRLSMTNMSMMGHPMHLHGHHFQVVAINGEAMDGALRDTVYVPPMAKVDIAFTADNPGRWPFHCHHLYHMASGMMAYLDYEGPI</sequence>
<name>A0A1U9Z866_9HYPH</name>
<keyword evidence="2" id="KW-0560">Oxidoreductase</keyword>
<dbReference type="CDD" id="cd13865">
    <property type="entry name" value="CuRO_1_LCC_like_3"/>
    <property type="match status" value="1"/>
</dbReference>
<dbReference type="PROSITE" id="PS00079">
    <property type="entry name" value="MULTICOPPER_OXIDASE1"/>
    <property type="match status" value="1"/>
</dbReference>
<dbReference type="CDD" id="cd13896">
    <property type="entry name" value="CuRO_3_CopA"/>
    <property type="match status" value="1"/>
</dbReference>
<dbReference type="Proteomes" id="UP000191135">
    <property type="component" value="Plasmid pMM593"/>
</dbReference>
<dbReference type="InterPro" id="IPR019546">
    <property type="entry name" value="TAT_signal_bac_arc"/>
</dbReference>
<dbReference type="KEGG" id="mmed:Mame_04480"/>
<dbReference type="GO" id="GO:0016491">
    <property type="term" value="F:oxidoreductase activity"/>
    <property type="evidence" value="ECO:0007669"/>
    <property type="project" value="UniProtKB-KW"/>
</dbReference>
<feature type="domain" description="Plastocyanin-like" evidence="4">
    <location>
        <begin position="159"/>
        <end position="325"/>
    </location>
</feature>
<feature type="signal peptide" evidence="3">
    <location>
        <begin position="1"/>
        <end position="31"/>
    </location>
</feature>
<keyword evidence="1" id="KW-0479">Metal-binding</keyword>
<keyword evidence="3" id="KW-0732">Signal</keyword>
<reference evidence="7 8" key="1">
    <citation type="submission" date="2017-03" db="EMBL/GenBank/DDBJ databases">
        <title>Foreign affairs: Plasmid Transfer between Roseobacters and Rhizobia.</title>
        <authorList>
            <person name="Bartling P."/>
            <person name="Bunk B."/>
            <person name="Overmann J."/>
            <person name="Brinkmann H."/>
            <person name="Petersen J."/>
        </authorList>
    </citation>
    <scope>NUCLEOTIDE SEQUENCE [LARGE SCALE GENOMIC DNA]</scope>
    <source>
        <strain evidence="7 8">MACL11</strain>
        <plasmid evidence="8">Plasmid pmm593</plasmid>
    </source>
</reference>
<dbReference type="eggNOG" id="COG2132">
    <property type="taxonomic scope" value="Bacteria"/>
</dbReference>
<protein>
    <submittedName>
        <fullName evidence="7">Copper resistance protein A</fullName>
    </submittedName>
</protein>
<dbReference type="OrthoDB" id="9757546at2"/>
<organism evidence="7 8">
    <name type="scientific">Martelella mediterranea DSM 17316</name>
    <dbReference type="NCBI Taxonomy" id="1122214"/>
    <lineage>
        <taxon>Bacteria</taxon>
        <taxon>Pseudomonadati</taxon>
        <taxon>Pseudomonadota</taxon>
        <taxon>Alphaproteobacteria</taxon>
        <taxon>Hyphomicrobiales</taxon>
        <taxon>Aurantimonadaceae</taxon>
        <taxon>Martelella</taxon>
    </lineage>
</organism>
<evidence type="ECO:0000313" key="7">
    <source>
        <dbReference type="EMBL" id="AQZ53772.1"/>
    </source>
</evidence>
<evidence type="ECO:0000256" key="2">
    <source>
        <dbReference type="ARBA" id="ARBA00023002"/>
    </source>
</evidence>
<dbReference type="EMBL" id="CP020331">
    <property type="protein sequence ID" value="AQZ53772.1"/>
    <property type="molecule type" value="Genomic_DNA"/>
</dbReference>
<dbReference type="AlphaFoldDB" id="A0A1U9Z866"/>
<dbReference type="PANTHER" id="PTHR11709">
    <property type="entry name" value="MULTI-COPPER OXIDASE"/>
    <property type="match status" value="1"/>
</dbReference>
<dbReference type="InterPro" id="IPR002355">
    <property type="entry name" value="Cu_oxidase_Cu_BS"/>
</dbReference>
<feature type="chain" id="PRO_5010699109" evidence="3">
    <location>
        <begin position="32"/>
        <end position="492"/>
    </location>
</feature>
<dbReference type="InterPro" id="IPR011707">
    <property type="entry name" value="Cu-oxidase-like_N"/>
</dbReference>
<feature type="domain" description="Plastocyanin-like" evidence="6">
    <location>
        <begin position="40"/>
        <end position="150"/>
    </location>
</feature>
<dbReference type="PANTHER" id="PTHR11709:SF2">
    <property type="entry name" value="MULTICOPPER OXIDASE LPR1"/>
    <property type="match status" value="1"/>
</dbReference>
<dbReference type="Pfam" id="PF07731">
    <property type="entry name" value="Cu-oxidase_2"/>
    <property type="match status" value="1"/>
</dbReference>
<geneLocation type="plasmid" evidence="8">
    <name>pmm593</name>
</geneLocation>
<dbReference type="InterPro" id="IPR034279">
    <property type="entry name" value="CuRO_3_CopA"/>
</dbReference>
<dbReference type="Pfam" id="PF07732">
    <property type="entry name" value="Cu-oxidase_3"/>
    <property type="match status" value="1"/>
</dbReference>
<proteinExistence type="predicted"/>
<dbReference type="InterPro" id="IPR006311">
    <property type="entry name" value="TAT_signal"/>
</dbReference>
<feature type="domain" description="Plastocyanin-like" evidence="5">
    <location>
        <begin position="398"/>
        <end position="486"/>
    </location>
</feature>
<dbReference type="GO" id="GO:0005507">
    <property type="term" value="F:copper ion binding"/>
    <property type="evidence" value="ECO:0007669"/>
    <property type="project" value="InterPro"/>
</dbReference>
<dbReference type="InterPro" id="IPR001117">
    <property type="entry name" value="Cu-oxidase_2nd"/>
</dbReference>
<evidence type="ECO:0000259" key="4">
    <source>
        <dbReference type="Pfam" id="PF00394"/>
    </source>
</evidence>
<dbReference type="CDD" id="cd13887">
    <property type="entry name" value="CuRO_2_MCO_like_2"/>
    <property type="match status" value="1"/>
</dbReference>
<dbReference type="InterPro" id="IPR008972">
    <property type="entry name" value="Cupredoxin"/>
</dbReference>
<dbReference type="RefSeq" id="WP_018066921.1">
    <property type="nucleotide sequence ID" value="NZ_AQWH01000029.1"/>
</dbReference>
<dbReference type="PROSITE" id="PS00080">
    <property type="entry name" value="MULTICOPPER_OXIDASE2"/>
    <property type="match status" value="1"/>
</dbReference>
<evidence type="ECO:0000256" key="3">
    <source>
        <dbReference type="SAM" id="SignalP"/>
    </source>
</evidence>
<evidence type="ECO:0000313" key="8">
    <source>
        <dbReference type="Proteomes" id="UP000191135"/>
    </source>
</evidence>
<dbReference type="NCBIfam" id="TIGR01409">
    <property type="entry name" value="TAT_signal_seq"/>
    <property type="match status" value="1"/>
</dbReference>
<keyword evidence="8" id="KW-1185">Reference proteome</keyword>
<evidence type="ECO:0000259" key="6">
    <source>
        <dbReference type="Pfam" id="PF07732"/>
    </source>
</evidence>
<evidence type="ECO:0000256" key="1">
    <source>
        <dbReference type="ARBA" id="ARBA00022723"/>
    </source>
</evidence>
<dbReference type="PROSITE" id="PS51318">
    <property type="entry name" value="TAT"/>
    <property type="match status" value="1"/>
</dbReference>
<gene>
    <name evidence="7" type="primary">copA_1</name>
    <name evidence="7" type="ORF">Mame_04480</name>
</gene>